<reference evidence="12 13" key="1">
    <citation type="submission" date="2021-05" db="EMBL/GenBank/DDBJ databases">
        <title>A Polyphasic approach of four new species of the genus Ohtaekwangia: Ohtaekwangia histidinii sp. nov., Ohtaekwangia cretensis sp. nov., Ohtaekwangia indiensis sp. nov., Ohtaekwangia reichenbachii sp. nov. from diverse environment.</title>
        <authorList>
            <person name="Octaviana S."/>
        </authorList>
    </citation>
    <scope>NUCLEOTIDE SEQUENCE [LARGE SCALE GENOMIC DNA]</scope>
    <source>
        <strain evidence="12 13">PWU37</strain>
    </source>
</reference>
<feature type="active site" evidence="9">
    <location>
        <position position="145"/>
    </location>
</feature>
<comment type="similarity">
    <text evidence="9">Belongs to the 'phage' integrase family. XerC subfamily.</text>
</comment>
<sequence length="292" mass="33443">MVQSFLTYLQSEKRLSANTILAYENDLTQFLGFLETTFNAIAPEKAGYNEIRYWIVQLVEDGLGATSVNRKIACLRSFYKFLMRRGIVKSDPMIKVKPLKAPKRIPTFVKEADMVRVLDNEVYADTFDGRRTRLILELFYGTGMRLSELINLRENQIDLINRTIKVLGKRNKERVIPFSLNLVSIIEDYKNVRNREVENKGHGLLLVTDSGEPCYPVMVYRIVKTRLQTTTAERKSPHVLRHTYATHLLNKGAEINAVKDLLGHSSLAATQVYTHNSIEKLKKAFDLAHPKA</sequence>
<dbReference type="Pfam" id="PF02899">
    <property type="entry name" value="Phage_int_SAM_1"/>
    <property type="match status" value="1"/>
</dbReference>
<dbReference type="GO" id="GO:0007059">
    <property type="term" value="P:chromosome segregation"/>
    <property type="evidence" value="ECO:0007669"/>
    <property type="project" value="UniProtKB-UniRule"/>
</dbReference>
<dbReference type="SUPFAM" id="SSF56349">
    <property type="entry name" value="DNA breaking-rejoining enzymes"/>
    <property type="match status" value="1"/>
</dbReference>
<dbReference type="InterPro" id="IPR004107">
    <property type="entry name" value="Integrase_SAM-like_N"/>
</dbReference>
<feature type="active site" evidence="9">
    <location>
        <position position="238"/>
    </location>
</feature>
<evidence type="ECO:0000313" key="13">
    <source>
        <dbReference type="Proteomes" id="UP001319180"/>
    </source>
</evidence>
<evidence type="ECO:0000259" key="11">
    <source>
        <dbReference type="PROSITE" id="PS51900"/>
    </source>
</evidence>
<evidence type="ECO:0000256" key="4">
    <source>
        <dbReference type="ARBA" id="ARBA00022829"/>
    </source>
</evidence>
<keyword evidence="5 9" id="KW-0229">DNA integration</keyword>
<comment type="subunit">
    <text evidence="9">Forms a cyclic heterotetrameric complex composed of two molecules of XerC and two molecules of XerD.</text>
</comment>
<dbReference type="InterPro" id="IPR010998">
    <property type="entry name" value="Integrase_recombinase_N"/>
</dbReference>
<feature type="active site" evidence="9">
    <location>
        <position position="264"/>
    </location>
</feature>
<feature type="domain" description="Tyr recombinase" evidence="10">
    <location>
        <begin position="104"/>
        <end position="286"/>
    </location>
</feature>
<keyword evidence="3 9" id="KW-0132">Cell division</keyword>
<dbReference type="InterPro" id="IPR013762">
    <property type="entry name" value="Integrase-like_cat_sf"/>
</dbReference>
<dbReference type="HAMAP" id="MF_01808">
    <property type="entry name" value="Recomb_XerC_XerD"/>
    <property type="match status" value="1"/>
</dbReference>
<dbReference type="Pfam" id="PF00589">
    <property type="entry name" value="Phage_integrase"/>
    <property type="match status" value="1"/>
</dbReference>
<dbReference type="PROSITE" id="PS51898">
    <property type="entry name" value="TYR_RECOMBINASE"/>
    <property type="match status" value="1"/>
</dbReference>
<dbReference type="EMBL" id="JAHESC010000002">
    <property type="protein sequence ID" value="MBT1685243.1"/>
    <property type="molecule type" value="Genomic_DNA"/>
</dbReference>
<evidence type="ECO:0000256" key="2">
    <source>
        <dbReference type="ARBA" id="ARBA00022490"/>
    </source>
</evidence>
<evidence type="ECO:0000313" key="12">
    <source>
        <dbReference type="EMBL" id="MBT1685243.1"/>
    </source>
</evidence>
<keyword evidence="6 9" id="KW-0238">DNA-binding</keyword>
<keyword evidence="8 9" id="KW-0131">Cell cycle</keyword>
<dbReference type="Gene3D" id="1.10.150.130">
    <property type="match status" value="1"/>
</dbReference>
<dbReference type="RefSeq" id="WP_254088497.1">
    <property type="nucleotide sequence ID" value="NZ_JAHESC010000002.1"/>
</dbReference>
<feature type="domain" description="Core-binding (CB)" evidence="11">
    <location>
        <begin position="1"/>
        <end position="83"/>
    </location>
</feature>
<keyword evidence="13" id="KW-1185">Reference proteome</keyword>
<comment type="caution">
    <text evidence="12">The sequence shown here is derived from an EMBL/GenBank/DDBJ whole genome shotgun (WGS) entry which is preliminary data.</text>
</comment>
<comment type="function">
    <text evidence="9">Site-specific tyrosine recombinase, which acts by catalyzing the cutting and rejoining of the recombining DNA molecules. The XerC-XerD complex is essential to convert dimers of the bacterial chromosome into monomers to permit their segregation at cell division. It also contributes to the segregational stability of plasmids.</text>
</comment>
<evidence type="ECO:0000259" key="10">
    <source>
        <dbReference type="PROSITE" id="PS51898"/>
    </source>
</evidence>
<evidence type="ECO:0000256" key="7">
    <source>
        <dbReference type="ARBA" id="ARBA00023172"/>
    </source>
</evidence>
<dbReference type="GO" id="GO:0006313">
    <property type="term" value="P:DNA transposition"/>
    <property type="evidence" value="ECO:0007669"/>
    <property type="project" value="UniProtKB-UniRule"/>
</dbReference>
<evidence type="ECO:0000256" key="1">
    <source>
        <dbReference type="ARBA" id="ARBA00004496"/>
    </source>
</evidence>
<dbReference type="PROSITE" id="PS51900">
    <property type="entry name" value="CB"/>
    <property type="match status" value="1"/>
</dbReference>
<name>A0AAP2D4M2_9BACT</name>
<dbReference type="GO" id="GO:0005737">
    <property type="term" value="C:cytoplasm"/>
    <property type="evidence" value="ECO:0007669"/>
    <property type="project" value="UniProtKB-SubCell"/>
</dbReference>
<evidence type="ECO:0000256" key="5">
    <source>
        <dbReference type="ARBA" id="ARBA00022908"/>
    </source>
</evidence>
<dbReference type="InterPro" id="IPR011010">
    <property type="entry name" value="DNA_brk_join_enz"/>
</dbReference>
<dbReference type="GO" id="GO:0009037">
    <property type="term" value="F:tyrosine-based site-specific recombinase activity"/>
    <property type="evidence" value="ECO:0007669"/>
    <property type="project" value="UniProtKB-UniRule"/>
</dbReference>
<dbReference type="PANTHER" id="PTHR30349:SF77">
    <property type="entry name" value="TYROSINE RECOMBINASE XERC"/>
    <property type="match status" value="1"/>
</dbReference>
<evidence type="ECO:0000256" key="9">
    <source>
        <dbReference type="HAMAP-Rule" id="MF_01808"/>
    </source>
</evidence>
<dbReference type="Proteomes" id="UP001319180">
    <property type="component" value="Unassembled WGS sequence"/>
</dbReference>
<dbReference type="GO" id="GO:0003677">
    <property type="term" value="F:DNA binding"/>
    <property type="evidence" value="ECO:0007669"/>
    <property type="project" value="UniProtKB-UniRule"/>
</dbReference>
<feature type="active site" evidence="9">
    <location>
        <position position="241"/>
    </location>
</feature>
<accession>A0AAP2D4M2</accession>
<organism evidence="12 13">
    <name type="scientific">Dawidia soli</name>
    <dbReference type="NCBI Taxonomy" id="2782352"/>
    <lineage>
        <taxon>Bacteria</taxon>
        <taxon>Pseudomonadati</taxon>
        <taxon>Bacteroidota</taxon>
        <taxon>Cytophagia</taxon>
        <taxon>Cytophagales</taxon>
        <taxon>Chryseotaleaceae</taxon>
        <taxon>Dawidia</taxon>
    </lineage>
</organism>
<dbReference type="InterPro" id="IPR002104">
    <property type="entry name" value="Integrase_catalytic"/>
</dbReference>
<keyword evidence="7 9" id="KW-0233">DNA recombination</keyword>
<evidence type="ECO:0000256" key="8">
    <source>
        <dbReference type="ARBA" id="ARBA00023306"/>
    </source>
</evidence>
<dbReference type="PANTHER" id="PTHR30349">
    <property type="entry name" value="PHAGE INTEGRASE-RELATED"/>
    <property type="match status" value="1"/>
</dbReference>
<feature type="active site" evidence="9">
    <location>
        <position position="169"/>
    </location>
</feature>
<evidence type="ECO:0000256" key="3">
    <source>
        <dbReference type="ARBA" id="ARBA00022618"/>
    </source>
</evidence>
<protein>
    <recommendedName>
        <fullName evidence="9">Tyrosine recombinase XerC</fullName>
    </recommendedName>
</protein>
<feature type="active site" description="O-(3'-phospho-DNA)-tyrosine intermediate" evidence="9">
    <location>
        <position position="273"/>
    </location>
</feature>
<dbReference type="AlphaFoldDB" id="A0AAP2D4M2"/>
<gene>
    <name evidence="9" type="primary">xerC</name>
    <name evidence="12" type="ORF">KK078_01685</name>
</gene>
<comment type="subcellular location">
    <subcellularLocation>
        <location evidence="1 9">Cytoplasm</location>
    </subcellularLocation>
</comment>
<dbReference type="InterPro" id="IPR050090">
    <property type="entry name" value="Tyrosine_recombinase_XerCD"/>
</dbReference>
<keyword evidence="4 9" id="KW-0159">Chromosome partition</keyword>
<evidence type="ECO:0000256" key="6">
    <source>
        <dbReference type="ARBA" id="ARBA00023125"/>
    </source>
</evidence>
<dbReference type="InterPro" id="IPR023009">
    <property type="entry name" value="Tyrosine_recombinase_XerC/XerD"/>
</dbReference>
<dbReference type="GO" id="GO:0051301">
    <property type="term" value="P:cell division"/>
    <property type="evidence" value="ECO:0007669"/>
    <property type="project" value="UniProtKB-KW"/>
</dbReference>
<dbReference type="Gene3D" id="1.10.443.10">
    <property type="entry name" value="Intergrase catalytic core"/>
    <property type="match status" value="1"/>
</dbReference>
<dbReference type="InterPro" id="IPR044068">
    <property type="entry name" value="CB"/>
</dbReference>
<keyword evidence="2 9" id="KW-0963">Cytoplasm</keyword>
<proteinExistence type="inferred from homology"/>